<dbReference type="EMBL" id="WEKV01000018">
    <property type="protein sequence ID" value="KAB7782931.1"/>
    <property type="molecule type" value="Genomic_DNA"/>
</dbReference>
<evidence type="ECO:0000313" key="1">
    <source>
        <dbReference type="EMBL" id="KAB7782931.1"/>
    </source>
</evidence>
<dbReference type="Proteomes" id="UP000469949">
    <property type="component" value="Unassembled WGS sequence"/>
</dbReference>
<protein>
    <submittedName>
        <fullName evidence="1">Uncharacterized protein</fullName>
    </submittedName>
</protein>
<sequence>MPGASNPEGLSPFDLSAQLYRACMRLLGAEGPETRPKD</sequence>
<gene>
    <name evidence="1" type="ORF">F8B43_4225</name>
</gene>
<proteinExistence type="predicted"/>
<reference evidence="1 2" key="1">
    <citation type="submission" date="2019-10" db="EMBL/GenBank/DDBJ databases">
        <title>Draft Genome Sequence of the Caffeine Degrading Methylotroph Methylorubrum populi PINKEL.</title>
        <authorList>
            <person name="Dawson S.C."/>
            <person name="Zhang X."/>
            <person name="Wright M.E."/>
            <person name="Sharma G."/>
            <person name="Langner J.T."/>
            <person name="Ditty J.L."/>
            <person name="Subuyuj G.A."/>
        </authorList>
    </citation>
    <scope>NUCLEOTIDE SEQUENCE [LARGE SCALE GENOMIC DNA]</scope>
    <source>
        <strain evidence="1 2">Pinkel</strain>
    </source>
</reference>
<comment type="caution">
    <text evidence="1">The sequence shown here is derived from an EMBL/GenBank/DDBJ whole genome shotgun (WGS) entry which is preliminary data.</text>
</comment>
<evidence type="ECO:0000313" key="2">
    <source>
        <dbReference type="Proteomes" id="UP000469949"/>
    </source>
</evidence>
<dbReference type="AlphaFoldDB" id="A0A833J3E9"/>
<name>A0A833J3E9_9HYPH</name>
<accession>A0A833J3E9</accession>
<organism evidence="1 2">
    <name type="scientific">Methylorubrum populi</name>
    <dbReference type="NCBI Taxonomy" id="223967"/>
    <lineage>
        <taxon>Bacteria</taxon>
        <taxon>Pseudomonadati</taxon>
        <taxon>Pseudomonadota</taxon>
        <taxon>Alphaproteobacteria</taxon>
        <taxon>Hyphomicrobiales</taxon>
        <taxon>Methylobacteriaceae</taxon>
        <taxon>Methylorubrum</taxon>
    </lineage>
</organism>